<dbReference type="EMBL" id="BCTB01000018">
    <property type="protein sequence ID" value="GAT15513.1"/>
    <property type="molecule type" value="Genomic_DNA"/>
</dbReference>
<evidence type="ECO:0000313" key="2">
    <source>
        <dbReference type="EMBL" id="GAT15513.1"/>
    </source>
</evidence>
<name>A0A100XFE4_MYCTH</name>
<reference evidence="2 3" key="1">
    <citation type="journal article" date="2016" name="Genome Announc.">
        <title>Draft Genome Sequences of Five Rapidly Growing Mycobacterium Species, M. thermoresistibile, M. fortuitum subsp. acetamidolyticum, M. canariasense, M. brisbanense, and M. novocastrense.</title>
        <authorList>
            <person name="Katahira K."/>
            <person name="Ogura Y."/>
            <person name="Gotoh Y."/>
            <person name="Hayashi T."/>
        </authorList>
    </citation>
    <scope>NUCLEOTIDE SEQUENCE [LARGE SCALE GENOMIC DNA]</scope>
    <source>
        <strain evidence="2 3">JCM6362</strain>
    </source>
</reference>
<dbReference type="Proteomes" id="UP000069654">
    <property type="component" value="Unassembled WGS sequence"/>
</dbReference>
<dbReference type="Gene3D" id="6.10.30.10">
    <property type="match status" value="1"/>
</dbReference>
<protein>
    <recommendedName>
        <fullName evidence="1">ChsH2 C-terminal OB-fold domain-containing protein</fullName>
    </recommendedName>
</protein>
<dbReference type="InterPro" id="IPR052513">
    <property type="entry name" value="Thioester_dehydratase-like"/>
</dbReference>
<sequence>MTRPVPYTDDHETGPFFAAAREGALALCFCSRCDQVLHLPRAHCRFCGSWRTDWREVSGRGSVYSWTVVERQLHPAFPVPYTLVLVSVHEYPEVRLLGHLPGRPALRAGMPMVAIVERVDDTAVLNWAPQE</sequence>
<comment type="caution">
    <text evidence="2">The sequence shown here is derived from an EMBL/GenBank/DDBJ whole genome shotgun (WGS) entry which is preliminary data.</text>
</comment>
<dbReference type="Pfam" id="PF01796">
    <property type="entry name" value="OB_ChsH2_C"/>
    <property type="match status" value="1"/>
</dbReference>
<dbReference type="OMA" id="WRTDWRE"/>
<dbReference type="OrthoDB" id="7470921at2"/>
<feature type="domain" description="ChsH2 C-terminal OB-fold" evidence="1">
    <location>
        <begin position="54"/>
        <end position="112"/>
    </location>
</feature>
<dbReference type="InterPro" id="IPR012340">
    <property type="entry name" value="NA-bd_OB-fold"/>
</dbReference>
<dbReference type="RefSeq" id="WP_003926410.1">
    <property type="nucleotide sequence ID" value="NZ_BCTB01000018.1"/>
</dbReference>
<reference evidence="3" key="2">
    <citation type="submission" date="2016-02" db="EMBL/GenBank/DDBJ databases">
        <title>Draft genome sequence of five rapidly growing Mycobacterium species.</title>
        <authorList>
            <person name="Katahira K."/>
            <person name="Gotou Y."/>
            <person name="Iida K."/>
            <person name="Ogura Y."/>
            <person name="Hayashi T."/>
        </authorList>
    </citation>
    <scope>NUCLEOTIDE SEQUENCE [LARGE SCALE GENOMIC DNA]</scope>
    <source>
        <strain evidence="3">JCM6362</strain>
    </source>
</reference>
<dbReference type="STRING" id="1797.RMCT_2483"/>
<accession>A0A100XFE4</accession>
<organism evidence="2 3">
    <name type="scientific">Mycolicibacterium thermoresistibile</name>
    <name type="common">Mycobacterium thermoresistibile</name>
    <dbReference type="NCBI Taxonomy" id="1797"/>
    <lineage>
        <taxon>Bacteria</taxon>
        <taxon>Bacillati</taxon>
        <taxon>Actinomycetota</taxon>
        <taxon>Actinomycetes</taxon>
        <taxon>Mycobacteriales</taxon>
        <taxon>Mycobacteriaceae</taxon>
        <taxon>Mycolicibacterium</taxon>
    </lineage>
</organism>
<dbReference type="SUPFAM" id="SSF50249">
    <property type="entry name" value="Nucleic acid-binding proteins"/>
    <property type="match status" value="1"/>
</dbReference>
<dbReference type="AlphaFoldDB" id="A0A100XFE4"/>
<evidence type="ECO:0000259" key="1">
    <source>
        <dbReference type="Pfam" id="PF01796"/>
    </source>
</evidence>
<dbReference type="PANTHER" id="PTHR34075:SF5">
    <property type="entry name" value="BLR3430 PROTEIN"/>
    <property type="match status" value="1"/>
</dbReference>
<evidence type="ECO:0000313" key="3">
    <source>
        <dbReference type="Proteomes" id="UP000069654"/>
    </source>
</evidence>
<gene>
    <name evidence="2" type="ORF">RMCT_2483</name>
</gene>
<proteinExistence type="predicted"/>
<dbReference type="PANTHER" id="PTHR34075">
    <property type="entry name" value="BLR3430 PROTEIN"/>
    <property type="match status" value="1"/>
</dbReference>
<dbReference type="InterPro" id="IPR002878">
    <property type="entry name" value="ChsH2_C"/>
</dbReference>